<feature type="domain" description="VWFA" evidence="1">
    <location>
        <begin position="71"/>
        <end position="172"/>
    </location>
</feature>
<feature type="domain" description="VWFA" evidence="1">
    <location>
        <begin position="315"/>
        <end position="429"/>
    </location>
</feature>
<keyword evidence="3" id="KW-1185">Reference proteome</keyword>
<organism evidence="2 3">
    <name type="scientific">Varanus komodoensis</name>
    <name type="common">Komodo dragon</name>
    <dbReference type="NCBI Taxonomy" id="61221"/>
    <lineage>
        <taxon>Eukaryota</taxon>
        <taxon>Metazoa</taxon>
        <taxon>Chordata</taxon>
        <taxon>Craniata</taxon>
        <taxon>Vertebrata</taxon>
        <taxon>Euteleostomi</taxon>
        <taxon>Lepidosauria</taxon>
        <taxon>Squamata</taxon>
        <taxon>Bifurcata</taxon>
        <taxon>Unidentata</taxon>
        <taxon>Episquamata</taxon>
        <taxon>Toxicofera</taxon>
        <taxon>Anguimorpha</taxon>
        <taxon>Paleoanguimorpha</taxon>
        <taxon>Varanoidea</taxon>
        <taxon>Varanidae</taxon>
        <taxon>Varanus</taxon>
    </lineage>
</organism>
<dbReference type="PANTHER" id="PTHR46478">
    <property type="entry name" value="VON WILLEBRAND FACTOR A DOMAIN-CONTAINING PROTEIN 3A"/>
    <property type="match status" value="1"/>
</dbReference>
<evidence type="ECO:0000259" key="1">
    <source>
        <dbReference type="Pfam" id="PF13768"/>
    </source>
</evidence>
<sequence>MSQEWKKCSRRFHCGHSQKNAYSVFRHTGNTPDQESHLKLKAARTVPGFWQPYYGKAFSRFVLTHAIDYTFVYIFPSSLQELRLWVQELKPSGGCNLLKALKKVLVVKELDSLVIIVGSCPDQASGILSDYIQQCTAGRKLLIHTVTYDCSSHVPPAVLKSLAEEVGGRYHCYSTKSEVQHALLFTGCILKPPKHESLLAIQMPGLLAKTSAEWLRTNGLKAKKLSLYQVLAPNAFSPVEEFVPVLQKTVSSTLHEKAMMQFEWHDGTVKNVHVDPPILYDYQKRLGKMMRMYERRVDWLSRASRRMWGTVCEKRVVFLVDVSRANAMYIIHIQHSLRLLLEEQMSNKDFFNIIAFGSNVKTWQPELVPASPENLQNAWRWILTLQCEGTRNVMNVLRRAVEVDLKEKDKHESQSLYLFTTGIPDQETVNMTLTPAPGDTQHFGELFVAHVQNCHIRGSPAFLGCWAYLEF</sequence>
<dbReference type="PANTHER" id="PTHR46478:SF1">
    <property type="entry name" value="VON WILLEBRAND FACTOR A DOMAIN-CONTAINING PROTEIN 3A"/>
    <property type="match status" value="1"/>
</dbReference>
<dbReference type="SUPFAM" id="SSF53300">
    <property type="entry name" value="vWA-like"/>
    <property type="match status" value="1"/>
</dbReference>
<dbReference type="Gene3D" id="3.40.50.410">
    <property type="entry name" value="von Willebrand factor, type A domain"/>
    <property type="match status" value="1"/>
</dbReference>
<name>A0A8D2J0J7_VARKO</name>
<dbReference type="InterPro" id="IPR036465">
    <property type="entry name" value="vWFA_dom_sf"/>
</dbReference>
<evidence type="ECO:0000313" key="2">
    <source>
        <dbReference type="Ensembl" id="ENSVKKP00000007494.1"/>
    </source>
</evidence>
<dbReference type="Ensembl" id="ENSVKKT00000007691.1">
    <property type="protein sequence ID" value="ENSVKKP00000007494.1"/>
    <property type="gene ID" value="ENSVKKG00000005361.1"/>
</dbReference>
<dbReference type="AlphaFoldDB" id="A0A8D2J0J7"/>
<proteinExistence type="predicted"/>
<reference evidence="2" key="2">
    <citation type="submission" date="2025-09" db="UniProtKB">
        <authorList>
            <consortium name="Ensembl"/>
        </authorList>
    </citation>
    <scope>IDENTIFICATION</scope>
</reference>
<dbReference type="InterPro" id="IPR002035">
    <property type="entry name" value="VWF_A"/>
</dbReference>
<accession>A0A8D2J0J7</accession>
<evidence type="ECO:0000313" key="3">
    <source>
        <dbReference type="Proteomes" id="UP000694545"/>
    </source>
</evidence>
<dbReference type="Pfam" id="PF13768">
    <property type="entry name" value="VWA_3"/>
    <property type="match status" value="2"/>
</dbReference>
<dbReference type="Proteomes" id="UP000694545">
    <property type="component" value="Unplaced"/>
</dbReference>
<protein>
    <submittedName>
        <fullName evidence="2">von Willebrand factor A domain containing 3A</fullName>
    </submittedName>
</protein>
<reference evidence="2" key="1">
    <citation type="submission" date="2025-08" db="UniProtKB">
        <authorList>
            <consortium name="Ensembl"/>
        </authorList>
    </citation>
    <scope>IDENTIFICATION</scope>
</reference>